<name>T0YF13_9ZZZZ</name>
<organism evidence="1">
    <name type="scientific">mine drainage metagenome</name>
    <dbReference type="NCBI Taxonomy" id="410659"/>
    <lineage>
        <taxon>unclassified sequences</taxon>
        <taxon>metagenomes</taxon>
        <taxon>ecological metagenomes</taxon>
    </lineage>
</organism>
<comment type="caution">
    <text evidence="1">The sequence shown here is derived from an EMBL/GenBank/DDBJ whole genome shotgun (WGS) entry which is preliminary data.</text>
</comment>
<proteinExistence type="predicted"/>
<gene>
    <name evidence="1" type="ORF">B2A_13736</name>
</gene>
<protein>
    <recommendedName>
        <fullName evidence="2">Type II toxin-antitoxin system PemK/MazF family toxin</fullName>
    </recommendedName>
</protein>
<dbReference type="EMBL" id="AUZZ01009951">
    <property type="protein sequence ID" value="EQD31708.1"/>
    <property type="molecule type" value="Genomic_DNA"/>
</dbReference>
<evidence type="ECO:0000313" key="1">
    <source>
        <dbReference type="EMBL" id="EQD31708.1"/>
    </source>
</evidence>
<reference evidence="1" key="2">
    <citation type="journal article" date="2014" name="ISME J.">
        <title>Microbial stratification in low pH oxic and suboxic macroscopic growths along an acid mine drainage.</title>
        <authorList>
            <person name="Mendez-Garcia C."/>
            <person name="Mesa V."/>
            <person name="Sprenger R.R."/>
            <person name="Richter M."/>
            <person name="Diez M.S."/>
            <person name="Solano J."/>
            <person name="Bargiela R."/>
            <person name="Golyshina O.V."/>
            <person name="Manteca A."/>
            <person name="Ramos J.L."/>
            <person name="Gallego J.R."/>
            <person name="Llorente I."/>
            <person name="Martins Dos Santos V.A."/>
            <person name="Jensen O.N."/>
            <person name="Pelaez A.I."/>
            <person name="Sanchez J."/>
            <person name="Ferrer M."/>
        </authorList>
    </citation>
    <scope>NUCLEOTIDE SEQUENCE</scope>
</reference>
<sequence length="66" mass="7331">MTSQVRGSGEFGEVVIEDWKGAGLLKPSAVKPVLATFEQPLVRKTLGRLCTADQQRLRESIESLFR</sequence>
<evidence type="ECO:0008006" key="2">
    <source>
        <dbReference type="Google" id="ProtNLM"/>
    </source>
</evidence>
<reference evidence="1" key="1">
    <citation type="submission" date="2013-08" db="EMBL/GenBank/DDBJ databases">
        <authorList>
            <person name="Mendez C."/>
            <person name="Richter M."/>
            <person name="Ferrer M."/>
            <person name="Sanchez J."/>
        </authorList>
    </citation>
    <scope>NUCLEOTIDE SEQUENCE</scope>
</reference>
<accession>T0YF13</accession>
<dbReference type="AlphaFoldDB" id="T0YF13"/>